<name>A0ABP7E5E4_9SPHN</name>
<accession>A0ABP7E5E4</accession>
<comment type="caution">
    <text evidence="1">The sequence shown here is derived from an EMBL/GenBank/DDBJ whole genome shotgun (WGS) entry which is preliminary data.</text>
</comment>
<sequence length="102" mass="11352">MAMNTLPAHVRPANPMYRAPRTAGGDLYNGHATPRAKQRWAVDQIVNVGFIKGLVVKARVLTPGDGRPDIWALWQPSTNRFYQFQPHLGLTRVDSLAEAMEA</sequence>
<gene>
    <name evidence="1" type="ORF">GCM10022268_24060</name>
</gene>
<dbReference type="Proteomes" id="UP001500523">
    <property type="component" value="Unassembled WGS sequence"/>
</dbReference>
<protein>
    <submittedName>
        <fullName evidence="1">Uncharacterized protein</fullName>
    </submittedName>
</protein>
<organism evidence="1 2">
    <name type="scientific">Sphingomonas cynarae</name>
    <dbReference type="NCBI Taxonomy" id="930197"/>
    <lineage>
        <taxon>Bacteria</taxon>
        <taxon>Pseudomonadati</taxon>
        <taxon>Pseudomonadota</taxon>
        <taxon>Alphaproteobacteria</taxon>
        <taxon>Sphingomonadales</taxon>
        <taxon>Sphingomonadaceae</taxon>
        <taxon>Sphingomonas</taxon>
    </lineage>
</organism>
<reference evidence="2" key="1">
    <citation type="journal article" date="2019" name="Int. J. Syst. Evol. Microbiol.">
        <title>The Global Catalogue of Microorganisms (GCM) 10K type strain sequencing project: providing services to taxonomists for standard genome sequencing and annotation.</title>
        <authorList>
            <consortium name="The Broad Institute Genomics Platform"/>
            <consortium name="The Broad Institute Genome Sequencing Center for Infectious Disease"/>
            <person name="Wu L."/>
            <person name="Ma J."/>
        </authorList>
    </citation>
    <scope>NUCLEOTIDE SEQUENCE [LARGE SCALE GENOMIC DNA]</scope>
    <source>
        <strain evidence="2">JCM 17498</strain>
    </source>
</reference>
<evidence type="ECO:0000313" key="2">
    <source>
        <dbReference type="Proteomes" id="UP001500523"/>
    </source>
</evidence>
<dbReference type="EMBL" id="BAABBF010000005">
    <property type="protein sequence ID" value="GAA3714512.1"/>
    <property type="molecule type" value="Genomic_DNA"/>
</dbReference>
<keyword evidence="2" id="KW-1185">Reference proteome</keyword>
<evidence type="ECO:0000313" key="1">
    <source>
        <dbReference type="EMBL" id="GAA3714512.1"/>
    </source>
</evidence>
<proteinExistence type="predicted"/>